<dbReference type="PANTHER" id="PTHR33120">
    <property type="entry name" value="EXPRESSED PROTEIN-RELATED"/>
    <property type="match status" value="1"/>
</dbReference>
<evidence type="ECO:0000259" key="2">
    <source>
        <dbReference type="Pfam" id="PF12274"/>
    </source>
</evidence>
<dbReference type="InterPro" id="IPR046527">
    <property type="entry name" value="PIR2-like_helical"/>
</dbReference>
<dbReference type="Gramene" id="TVU48433">
    <property type="protein sequence ID" value="TVU48433"/>
    <property type="gene ID" value="EJB05_08069"/>
</dbReference>
<reference evidence="4 5" key="1">
    <citation type="journal article" date="2019" name="Sci. Rep.">
        <title>A high-quality genome of Eragrostis curvula grass provides insights into Poaceae evolution and supports new strategies to enhance forage quality.</title>
        <authorList>
            <person name="Carballo J."/>
            <person name="Santos B.A.C.M."/>
            <person name="Zappacosta D."/>
            <person name="Garbus I."/>
            <person name="Selva J.P."/>
            <person name="Gallo C.A."/>
            <person name="Diaz A."/>
            <person name="Albertini E."/>
            <person name="Caccamo M."/>
            <person name="Echenique V."/>
        </authorList>
    </citation>
    <scope>NUCLEOTIDE SEQUENCE [LARGE SCALE GENOMIC DNA]</scope>
    <source>
        <strain evidence="5">cv. Victoria</strain>
        <tissue evidence="4">Leaf</tissue>
    </source>
</reference>
<feature type="compositionally biased region" description="Basic residues" evidence="1">
    <location>
        <begin position="1"/>
        <end position="12"/>
    </location>
</feature>
<dbReference type="Proteomes" id="UP000324897">
    <property type="component" value="Chromosome 5"/>
</dbReference>
<feature type="domain" description="PIR2-like helical" evidence="3">
    <location>
        <begin position="82"/>
        <end position="205"/>
    </location>
</feature>
<comment type="caution">
    <text evidence="4">The sequence shown here is derived from an EMBL/GenBank/DDBJ whole genome shotgun (WGS) entry which is preliminary data.</text>
</comment>
<dbReference type="Pfam" id="PF20235">
    <property type="entry name" value="PIR2-like_helical"/>
    <property type="match status" value="1"/>
</dbReference>
<protein>
    <submittedName>
        <fullName evidence="4">Uncharacterized protein</fullName>
    </submittedName>
</protein>
<organism evidence="4 5">
    <name type="scientific">Eragrostis curvula</name>
    <name type="common">weeping love grass</name>
    <dbReference type="NCBI Taxonomy" id="38414"/>
    <lineage>
        <taxon>Eukaryota</taxon>
        <taxon>Viridiplantae</taxon>
        <taxon>Streptophyta</taxon>
        <taxon>Embryophyta</taxon>
        <taxon>Tracheophyta</taxon>
        <taxon>Spermatophyta</taxon>
        <taxon>Magnoliopsida</taxon>
        <taxon>Liliopsida</taxon>
        <taxon>Poales</taxon>
        <taxon>Poaceae</taxon>
        <taxon>PACMAD clade</taxon>
        <taxon>Chloridoideae</taxon>
        <taxon>Eragrostideae</taxon>
        <taxon>Eragrostidinae</taxon>
        <taxon>Eragrostis</taxon>
    </lineage>
</organism>
<dbReference type="AlphaFoldDB" id="A0A5J9WK34"/>
<feature type="compositionally biased region" description="Low complexity" evidence="1">
    <location>
        <begin position="23"/>
        <end position="36"/>
    </location>
</feature>
<evidence type="ECO:0000259" key="3">
    <source>
        <dbReference type="Pfam" id="PF20235"/>
    </source>
</evidence>
<feature type="domain" description="DUF3615" evidence="2">
    <location>
        <begin position="320"/>
        <end position="418"/>
    </location>
</feature>
<dbReference type="PANTHER" id="PTHR33120:SF44">
    <property type="entry name" value="PIR2-LIKE HELICAL DOMAIN-CONTAINING PROTEIN"/>
    <property type="match status" value="1"/>
</dbReference>
<feature type="compositionally biased region" description="Acidic residues" evidence="1">
    <location>
        <begin position="52"/>
        <end position="68"/>
    </location>
</feature>
<name>A0A5J9WK34_9POAL</name>
<dbReference type="EMBL" id="RWGY01000004">
    <property type="protein sequence ID" value="TVU48433.1"/>
    <property type="molecule type" value="Genomic_DNA"/>
</dbReference>
<accession>A0A5J9WK34</accession>
<dbReference type="InterPro" id="IPR022059">
    <property type="entry name" value="DUF3615"/>
</dbReference>
<evidence type="ECO:0000313" key="4">
    <source>
        <dbReference type="EMBL" id="TVU48433.1"/>
    </source>
</evidence>
<keyword evidence="5" id="KW-1185">Reference proteome</keyword>
<evidence type="ECO:0000256" key="1">
    <source>
        <dbReference type="SAM" id="MobiDB-lite"/>
    </source>
</evidence>
<feature type="region of interest" description="Disordered" evidence="1">
    <location>
        <begin position="1"/>
        <end position="70"/>
    </location>
</feature>
<evidence type="ECO:0000313" key="5">
    <source>
        <dbReference type="Proteomes" id="UP000324897"/>
    </source>
</evidence>
<dbReference type="Pfam" id="PF12274">
    <property type="entry name" value="DUF3615"/>
    <property type="match status" value="1"/>
</dbReference>
<sequence length="468" mass="51622">MAGRSGRRRGRRAKLESAEDSPAKTSSSSSSDGSTSRTVHRKIPISRLYPPLEEEEEEEKEEEEEAWAESDRRAMRRRLLDIIHRYYLDAISRLPPTELRTTLARGLLVGGYCFGPLHPVHNIIFNSLWYATAYPLGGHIHTGSDSDDDEVQALLSTDGIVRICYRSLDGLLASLRNCCPSLSTGDALWQLFSSGADLAAAIALANGTSKSGGLRVMSSHGLAAFHLGAKTARHPNPTAFAHFASSVLPAVNAKHNIVQFLLMNHGLSTEDTCRLSNLLVPALPHEPPLSPLILSPRVLDQIATRKKQFKDTRKQVLSVVNMALQDNYLLSGEQLMLHSVCGASLLKEEGLNDYYHINFLAHHGVSGSVVGTPVLFFTEATILASDEISILLCVPVDPVADIGCCFACETNKKKVVHPFYNEYHGGREFQVDEVDFSDFRNPVDVDYIFFDADRDRAFASYLDDSTDH</sequence>
<gene>
    <name evidence="4" type="ORF">EJB05_08069</name>
</gene>
<dbReference type="OrthoDB" id="692438at2759"/>
<proteinExistence type="predicted"/>